<feature type="transmembrane region" description="Helical" evidence="1">
    <location>
        <begin position="144"/>
        <end position="164"/>
    </location>
</feature>
<organism evidence="2">
    <name type="scientific">marine sediment metagenome</name>
    <dbReference type="NCBI Taxonomy" id="412755"/>
    <lineage>
        <taxon>unclassified sequences</taxon>
        <taxon>metagenomes</taxon>
        <taxon>ecological metagenomes</taxon>
    </lineage>
</organism>
<keyword evidence="1" id="KW-1133">Transmembrane helix</keyword>
<feature type="transmembrane region" description="Helical" evidence="1">
    <location>
        <begin position="208"/>
        <end position="231"/>
    </location>
</feature>
<evidence type="ECO:0000313" key="2">
    <source>
        <dbReference type="EMBL" id="GAG25190.1"/>
    </source>
</evidence>
<feature type="transmembrane region" description="Helical" evidence="1">
    <location>
        <begin position="55"/>
        <end position="76"/>
    </location>
</feature>
<proteinExistence type="predicted"/>
<sequence length="254" mass="28027">MEFIEAFHLIESSLYESSNERRLSLLDKSLDVILTETYEKMLHYAHNLKSPITMLHMLGVILPILGLVILPLVVNFMGNVKWYHLAMGYNVALPISVYLLGKKILATRPTGYGDTDTSDANPNLKKYKDVIINLAGLEIRLNPIIFSVFIGIVFLLIGFSPLIMHAAGIPDIPLYGEDSTSPCGGMFCLLGYKESTAPETLGQIVGPYGLGAAMLSLFIVLGAGLSIGIYYKLRSKNIIKIRERSKKLEAEFAS</sequence>
<gene>
    <name evidence="2" type="ORF">S01H1_61012</name>
</gene>
<keyword evidence="1" id="KW-0472">Membrane</keyword>
<dbReference type="AlphaFoldDB" id="X0W3Q6"/>
<accession>X0W3Q6</accession>
<keyword evidence="1" id="KW-0812">Transmembrane</keyword>
<reference evidence="2" key="1">
    <citation type="journal article" date="2014" name="Front. Microbiol.">
        <title>High frequency of phylogenetically diverse reductive dehalogenase-homologous genes in deep subseafloor sedimentary metagenomes.</title>
        <authorList>
            <person name="Kawai M."/>
            <person name="Futagami T."/>
            <person name="Toyoda A."/>
            <person name="Takaki Y."/>
            <person name="Nishi S."/>
            <person name="Hori S."/>
            <person name="Arai W."/>
            <person name="Tsubouchi T."/>
            <person name="Morono Y."/>
            <person name="Uchiyama I."/>
            <person name="Ito T."/>
            <person name="Fujiyama A."/>
            <person name="Inagaki F."/>
            <person name="Takami H."/>
        </authorList>
    </citation>
    <scope>NUCLEOTIDE SEQUENCE</scope>
    <source>
        <strain evidence="2">Expedition CK06-06</strain>
    </source>
</reference>
<name>X0W3Q6_9ZZZZ</name>
<comment type="caution">
    <text evidence="2">The sequence shown here is derived from an EMBL/GenBank/DDBJ whole genome shotgun (WGS) entry which is preliminary data.</text>
</comment>
<feature type="non-terminal residue" evidence="2">
    <location>
        <position position="254"/>
    </location>
</feature>
<protein>
    <submittedName>
        <fullName evidence="2">Uncharacterized protein</fullName>
    </submittedName>
</protein>
<evidence type="ECO:0000256" key="1">
    <source>
        <dbReference type="SAM" id="Phobius"/>
    </source>
</evidence>
<dbReference type="EMBL" id="BARS01039983">
    <property type="protein sequence ID" value="GAG25190.1"/>
    <property type="molecule type" value="Genomic_DNA"/>
</dbReference>